<dbReference type="InterPro" id="IPR017853">
    <property type="entry name" value="GH"/>
</dbReference>
<dbReference type="SUPFAM" id="SSF51011">
    <property type="entry name" value="Glycosyl hydrolase domain"/>
    <property type="match status" value="1"/>
</dbReference>
<comment type="similarity">
    <text evidence="1 2">Belongs to the glycosyl hydrolase 31 family.</text>
</comment>
<evidence type="ECO:0000313" key="5">
    <source>
        <dbReference type="EMBL" id="RYP87116.1"/>
    </source>
</evidence>
<dbReference type="InterPro" id="IPR048395">
    <property type="entry name" value="Glyco_hydro_31_C"/>
</dbReference>
<dbReference type="Proteomes" id="UP000295198">
    <property type="component" value="Unassembled WGS sequence"/>
</dbReference>
<dbReference type="InterPro" id="IPR051816">
    <property type="entry name" value="Glycosyl_Hydrolase_31"/>
</dbReference>
<dbReference type="AlphaFoldDB" id="A0A4Q4ZI53"/>
<evidence type="ECO:0000259" key="4">
    <source>
        <dbReference type="Pfam" id="PF21365"/>
    </source>
</evidence>
<gene>
    <name evidence="5" type="ORF">EKO23_07095</name>
</gene>
<keyword evidence="2 5" id="KW-0378">Hydrolase</keyword>
<dbReference type="GO" id="GO:0005975">
    <property type="term" value="P:carbohydrate metabolic process"/>
    <property type="evidence" value="ECO:0007669"/>
    <property type="project" value="InterPro"/>
</dbReference>
<name>A0A4Q4ZI53_9ACTN</name>
<keyword evidence="6" id="KW-1185">Reference proteome</keyword>
<dbReference type="CDD" id="cd06595">
    <property type="entry name" value="GH31_u1"/>
    <property type="match status" value="1"/>
</dbReference>
<accession>A0A4Q4ZI53</accession>
<dbReference type="Pfam" id="PF01055">
    <property type="entry name" value="Glyco_hydro_31_2nd"/>
    <property type="match status" value="1"/>
</dbReference>
<dbReference type="InterPro" id="IPR013780">
    <property type="entry name" value="Glyco_hydro_b"/>
</dbReference>
<protein>
    <submittedName>
        <fullName evidence="5">Glycoside hydrolase</fullName>
    </submittedName>
</protein>
<dbReference type="PANTHER" id="PTHR43863">
    <property type="entry name" value="HYDROLASE, PUTATIVE (AFU_ORTHOLOGUE AFUA_1G03140)-RELATED"/>
    <property type="match status" value="1"/>
</dbReference>
<dbReference type="Gene3D" id="2.60.40.1760">
    <property type="entry name" value="glycosyl hydrolase (family 31)"/>
    <property type="match status" value="1"/>
</dbReference>
<dbReference type="PANTHER" id="PTHR43863:SF2">
    <property type="entry name" value="MALTASE-GLUCOAMYLASE"/>
    <property type="match status" value="1"/>
</dbReference>
<dbReference type="SUPFAM" id="SSF51445">
    <property type="entry name" value="(Trans)glycosidases"/>
    <property type="match status" value="1"/>
</dbReference>
<evidence type="ECO:0000313" key="6">
    <source>
        <dbReference type="Proteomes" id="UP000295198"/>
    </source>
</evidence>
<feature type="domain" description="Glycoside hydrolase family 31 TIM barrel" evidence="3">
    <location>
        <begin position="195"/>
        <end position="498"/>
    </location>
</feature>
<feature type="domain" description="Glycosyl hydrolase family 31 C-terminal" evidence="4">
    <location>
        <begin position="506"/>
        <end position="597"/>
    </location>
</feature>
<evidence type="ECO:0000259" key="3">
    <source>
        <dbReference type="Pfam" id="PF01055"/>
    </source>
</evidence>
<organism evidence="5 6">
    <name type="scientific">Nocardioides guangzhouensis</name>
    <dbReference type="NCBI Taxonomy" id="2497878"/>
    <lineage>
        <taxon>Bacteria</taxon>
        <taxon>Bacillati</taxon>
        <taxon>Actinomycetota</taxon>
        <taxon>Actinomycetes</taxon>
        <taxon>Propionibacteriales</taxon>
        <taxon>Nocardioidaceae</taxon>
        <taxon>Nocardioides</taxon>
    </lineage>
</organism>
<dbReference type="Gene3D" id="3.20.20.80">
    <property type="entry name" value="Glycosidases"/>
    <property type="match status" value="1"/>
</dbReference>
<dbReference type="OrthoDB" id="176168at2"/>
<dbReference type="Pfam" id="PF21365">
    <property type="entry name" value="Glyco_hydro_31_3rd"/>
    <property type="match status" value="1"/>
</dbReference>
<dbReference type="EMBL" id="SDKM01000008">
    <property type="protein sequence ID" value="RYP87116.1"/>
    <property type="molecule type" value="Genomic_DNA"/>
</dbReference>
<comment type="caution">
    <text evidence="5">The sequence shown here is derived from an EMBL/GenBank/DDBJ whole genome shotgun (WGS) entry which is preliminary data.</text>
</comment>
<reference evidence="5 6" key="1">
    <citation type="submission" date="2019-01" db="EMBL/GenBank/DDBJ databases">
        <title>Nocardioides guangzhouensis sp. nov., an actinobacterium isolated from soil.</title>
        <authorList>
            <person name="Fu Y."/>
            <person name="Cai Y."/>
            <person name="Lin Z."/>
            <person name="Chen P."/>
        </authorList>
    </citation>
    <scope>NUCLEOTIDE SEQUENCE [LARGE SCALE GENOMIC DNA]</scope>
    <source>
        <strain evidence="5 6">130</strain>
    </source>
</reference>
<dbReference type="GO" id="GO:0004553">
    <property type="term" value="F:hydrolase activity, hydrolyzing O-glycosyl compounds"/>
    <property type="evidence" value="ECO:0007669"/>
    <property type="project" value="InterPro"/>
</dbReference>
<proteinExistence type="inferred from homology"/>
<dbReference type="InterPro" id="IPR000322">
    <property type="entry name" value="Glyco_hydro_31_TIM"/>
</dbReference>
<keyword evidence="2" id="KW-0326">Glycosidase</keyword>
<dbReference type="Gene3D" id="2.60.40.1180">
    <property type="entry name" value="Golgi alpha-mannosidase II"/>
    <property type="match status" value="2"/>
</dbReference>
<evidence type="ECO:0000256" key="2">
    <source>
        <dbReference type="RuleBase" id="RU361185"/>
    </source>
</evidence>
<sequence length="741" mass="82677">MTVHEHFRIPTRPVADPANVIAGDHYRISVLDAGLVRLEYSPSGRFEDRASQTVLDRAFNGPVEHAVTDTGDQLVVGTDRFELTYDKGPFTTHGLSVRAKGGFHSHDSLWRFGMDTPNLGGTARTLDDIDGEIDLEGGVLAFNGIAMVDDSDTVLLDADGWIAPRTEGNLDLYVFAYGRDYKQGLKALYALTGPTPLLPRHALGNWWSRYHPYTDDEYVGLIDRFREEGVPFSVGVIDMDWHLVDIDPAYGSGWTGYTWNNELFPDPAGFLAALHERGLSVALNVHPAEGVHAHESAYAAIARRMGIDPDTETPVVFDPTDPDFLEAYFEELHHPLEAEGVDFWWLDWQQGGVTRIPGLDPLWLLNHFHYLDSGRDGRRPLTFSRYAGVGSHRYPVGFSGDTHITWESLEFQPRFTATASNVGYGWWSHDVGGHFKGYKDDELATRWVQLGTFSPILRLHSGLNPFNTREPWRYSSDSERVMKQFLRLRHRLLPYLATMNVRAHEGEPLVQPMYYDHPEQAEAYTVPNQFMFGPDLLVAPITSPRDEVTGLGRVRAWLPEGEWVDVFTGLRYTGGRTLLLHRDLDSIPVLVRAGTVLPLASETDAVAGTDLPEVVDVQVYAGADGAFTLVEDRDDDRWARTRLTWDDGAARLTVHDVEGDPETLPVGRRYDVTVFAKRPNAVEDQVFAILDRARTGLDLKATVLDVVRDDGAAARTVSTLQALDLPPTLLAALTEVLLAEG</sequence>
<evidence type="ECO:0000256" key="1">
    <source>
        <dbReference type="ARBA" id="ARBA00007806"/>
    </source>
</evidence>